<name>A0ABX4HY80_9GAMM</name>
<keyword evidence="6" id="KW-1185">Reference proteome</keyword>
<evidence type="ECO:0000313" key="5">
    <source>
        <dbReference type="EMBL" id="PCO04748.1"/>
    </source>
</evidence>
<dbReference type="RefSeq" id="WP_082679579.1">
    <property type="nucleotide sequence ID" value="NZ_LRFG02000004.1"/>
</dbReference>
<gene>
    <name evidence="5" type="ORF">AWR36_012170</name>
</gene>
<evidence type="ECO:0000256" key="1">
    <source>
        <dbReference type="ARBA" id="ARBA00003989"/>
    </source>
</evidence>
<feature type="signal peptide" evidence="4">
    <location>
        <begin position="1"/>
        <end position="23"/>
    </location>
</feature>
<dbReference type="Pfam" id="PF10627">
    <property type="entry name" value="CsgE"/>
    <property type="match status" value="1"/>
</dbReference>
<evidence type="ECO:0000256" key="4">
    <source>
        <dbReference type="SAM" id="SignalP"/>
    </source>
</evidence>
<dbReference type="EMBL" id="LRFG02000004">
    <property type="protein sequence ID" value="PCO04748.1"/>
    <property type="molecule type" value="Genomic_DNA"/>
</dbReference>
<dbReference type="Proteomes" id="UP000218427">
    <property type="component" value="Unassembled WGS sequence"/>
</dbReference>
<comment type="function">
    <text evidence="1">May be involved in the biogenesis of curli organelles.</text>
</comment>
<evidence type="ECO:0000256" key="3">
    <source>
        <dbReference type="ARBA" id="ARBA00022729"/>
    </source>
</evidence>
<sequence>MTWRTTVFLLLTVLPAASFSQVAGVANDVNGGALEESEGRLEDEISGFNIDQTITRTGHDFARFMSEYRNFHYPDADYNLTVRERPSARWGNLIWITYNYKTVYRRFIRPGTNNIQELAEQAAVQIHEQVLQQKLREALEDNFDLGKDEI</sequence>
<accession>A0ABX4HY80</accession>
<feature type="chain" id="PRO_5046994562" description="Curli production assembly/transport component CsgE" evidence="4">
    <location>
        <begin position="24"/>
        <end position="150"/>
    </location>
</feature>
<proteinExistence type="predicted"/>
<evidence type="ECO:0000256" key="2">
    <source>
        <dbReference type="ARBA" id="ARBA00014024"/>
    </source>
</evidence>
<comment type="caution">
    <text evidence="5">The sequence shown here is derived from an EMBL/GenBank/DDBJ whole genome shotgun (WGS) entry which is preliminary data.</text>
</comment>
<organism evidence="5 6">
    <name type="scientific">Microbulbifer flavimaris</name>
    <dbReference type="NCBI Taxonomy" id="1781068"/>
    <lineage>
        <taxon>Bacteria</taxon>
        <taxon>Pseudomonadati</taxon>
        <taxon>Pseudomonadota</taxon>
        <taxon>Gammaproteobacteria</taxon>
        <taxon>Cellvibrionales</taxon>
        <taxon>Microbulbiferaceae</taxon>
        <taxon>Microbulbifer</taxon>
    </lineage>
</organism>
<evidence type="ECO:0000313" key="6">
    <source>
        <dbReference type="Proteomes" id="UP000218427"/>
    </source>
</evidence>
<keyword evidence="3 4" id="KW-0732">Signal</keyword>
<protein>
    <recommendedName>
        <fullName evidence="2">Curli production assembly/transport component CsgE</fullName>
    </recommendedName>
</protein>
<dbReference type="InterPro" id="IPR018900">
    <property type="entry name" value="Curli_CsgE"/>
</dbReference>
<reference evidence="5" key="1">
    <citation type="submission" date="2017-08" db="EMBL/GenBank/DDBJ databases">
        <title>Microbulbifer marisrubri sp. nov., a halophilic alphaproteobacterium isolated from marine sediment of the Yellow Sea, China.</title>
        <authorList>
            <person name="Zhang G."/>
            <person name="Xiong Q."/>
        </authorList>
    </citation>
    <scope>NUCLEOTIDE SEQUENCE [LARGE SCALE GENOMIC DNA]</scope>
    <source>
        <strain evidence="5">WRN-8</strain>
    </source>
</reference>